<sequence>MKVSQILLVALVCVLYVAPFYAHAIHNRHAAPTTLQQLKQDIRDRILKDEKLTDKMMSFSFKQINGGVAVPKPKGGFSLCPMCINLLDQTINQLLNIILQGGVIGSCGALCSYLSNFGALTVTACNLICDYLGVEEFIKLIQEADLDAIYGCQLVSLCPVHDCKLPVCAQFFNTRVVPQSAPKGTTFTAVSQLRVYNQTGTGELAFEVNGPVTGDISGGELVAEGFSAGVFQIQVQIQAQDDPQNQVTWNPGTYEFVVAACEGECGSKHPHSRILAESHALFNVTA</sequence>
<name>A0AA88GYY9_NAELO</name>
<organism evidence="4 5">
    <name type="scientific">Naegleria lovaniensis</name>
    <name type="common">Amoeba</name>
    <dbReference type="NCBI Taxonomy" id="51637"/>
    <lineage>
        <taxon>Eukaryota</taxon>
        <taxon>Discoba</taxon>
        <taxon>Heterolobosea</taxon>
        <taxon>Tetramitia</taxon>
        <taxon>Eutetramitia</taxon>
        <taxon>Vahlkampfiidae</taxon>
        <taxon>Naegleria</taxon>
    </lineage>
</organism>
<dbReference type="EMBL" id="PYSW02000010">
    <property type="protein sequence ID" value="KAG2388264.1"/>
    <property type="molecule type" value="Genomic_DNA"/>
</dbReference>
<dbReference type="AlphaFoldDB" id="A0AA88GYY9"/>
<comment type="caution">
    <text evidence="4">The sequence shown here is derived from an EMBL/GenBank/DDBJ whole genome shotgun (WGS) entry which is preliminary data.</text>
</comment>
<keyword evidence="2" id="KW-0732">Signal</keyword>
<accession>A0AA88GYY9</accession>
<evidence type="ECO:0000313" key="5">
    <source>
        <dbReference type="Proteomes" id="UP000816034"/>
    </source>
</evidence>
<feature type="signal peptide" evidence="2">
    <location>
        <begin position="1"/>
        <end position="24"/>
    </location>
</feature>
<keyword evidence="1" id="KW-1015">Disulfide bond</keyword>
<evidence type="ECO:0000313" key="4">
    <source>
        <dbReference type="EMBL" id="KAG2388264.1"/>
    </source>
</evidence>
<keyword evidence="5" id="KW-1185">Reference proteome</keyword>
<proteinExistence type="predicted"/>
<reference evidence="4 5" key="1">
    <citation type="journal article" date="2018" name="BMC Genomics">
        <title>The genome of Naegleria lovaniensis, the basis for a comparative approach to unravel pathogenicity factors of the human pathogenic amoeba N. fowleri.</title>
        <authorList>
            <person name="Liechti N."/>
            <person name="Schurch N."/>
            <person name="Bruggmann R."/>
            <person name="Wittwer M."/>
        </authorList>
    </citation>
    <scope>NUCLEOTIDE SEQUENCE [LARGE SCALE GENOMIC DNA]</scope>
    <source>
        <strain evidence="4 5">ATCC 30569</strain>
    </source>
</reference>
<evidence type="ECO:0000259" key="3">
    <source>
        <dbReference type="SMART" id="SM00741"/>
    </source>
</evidence>
<feature type="domain" description="Saposin B-type" evidence="3">
    <location>
        <begin position="78"/>
        <end position="158"/>
    </location>
</feature>
<gene>
    <name evidence="4" type="ORF">C9374_000428</name>
</gene>
<dbReference type="GeneID" id="68092890"/>
<dbReference type="InterPro" id="IPR008139">
    <property type="entry name" value="SaposinB_dom"/>
</dbReference>
<evidence type="ECO:0000256" key="2">
    <source>
        <dbReference type="SAM" id="SignalP"/>
    </source>
</evidence>
<dbReference type="Proteomes" id="UP000816034">
    <property type="component" value="Unassembled WGS sequence"/>
</dbReference>
<protein>
    <recommendedName>
        <fullName evidence="3">Saposin B-type domain-containing protein</fullName>
    </recommendedName>
</protein>
<dbReference type="RefSeq" id="XP_044552256.1">
    <property type="nucleotide sequence ID" value="XM_044693901.1"/>
</dbReference>
<evidence type="ECO:0000256" key="1">
    <source>
        <dbReference type="ARBA" id="ARBA00023157"/>
    </source>
</evidence>
<dbReference type="SMART" id="SM00741">
    <property type="entry name" value="SapB"/>
    <property type="match status" value="1"/>
</dbReference>
<feature type="chain" id="PRO_5041646969" description="Saposin B-type domain-containing protein" evidence="2">
    <location>
        <begin position="25"/>
        <end position="286"/>
    </location>
</feature>